<accession>A0A5E7EF22</accession>
<name>A0A5E7EF22_PSEFL</name>
<dbReference type="EMBL" id="CABVHQ010000056">
    <property type="protein sequence ID" value="VVO24907.1"/>
    <property type="molecule type" value="Genomic_DNA"/>
</dbReference>
<sequence length="62" mass="6722">MKAFSTALRILRPAFHLPRDLSRGPHLSILLSLSRLLCVERNSALVCCIAGAPIVRLPAQAS</sequence>
<evidence type="ECO:0000313" key="1">
    <source>
        <dbReference type="EMBL" id="VVO24907.1"/>
    </source>
</evidence>
<protein>
    <submittedName>
        <fullName evidence="1">Uncharacterized protein</fullName>
    </submittedName>
</protein>
<dbReference type="Proteomes" id="UP000337909">
    <property type="component" value="Unassembled WGS sequence"/>
</dbReference>
<evidence type="ECO:0000313" key="2">
    <source>
        <dbReference type="Proteomes" id="UP000337909"/>
    </source>
</evidence>
<gene>
    <name evidence="1" type="ORF">PS691_04479</name>
</gene>
<organism evidence="1 2">
    <name type="scientific">Pseudomonas fluorescens</name>
    <dbReference type="NCBI Taxonomy" id="294"/>
    <lineage>
        <taxon>Bacteria</taxon>
        <taxon>Pseudomonadati</taxon>
        <taxon>Pseudomonadota</taxon>
        <taxon>Gammaproteobacteria</taxon>
        <taxon>Pseudomonadales</taxon>
        <taxon>Pseudomonadaceae</taxon>
        <taxon>Pseudomonas</taxon>
    </lineage>
</organism>
<reference evidence="1 2" key="1">
    <citation type="submission" date="2019-09" db="EMBL/GenBank/DDBJ databases">
        <authorList>
            <person name="Chandra G."/>
            <person name="Truman W A."/>
        </authorList>
    </citation>
    <scope>NUCLEOTIDE SEQUENCE [LARGE SCALE GENOMIC DNA]</scope>
    <source>
        <strain evidence="1">PS691</strain>
    </source>
</reference>
<proteinExistence type="predicted"/>
<dbReference type="AlphaFoldDB" id="A0A5E7EF22"/>